<accession>A0ABQ0KH59</accession>
<dbReference type="CDD" id="cd00831">
    <property type="entry name" value="CHS_like"/>
    <property type="match status" value="1"/>
</dbReference>
<feature type="domain" description="Chalcone/stilbene synthase C-terminal" evidence="8">
    <location>
        <begin position="250"/>
        <end position="383"/>
    </location>
</feature>
<comment type="caution">
    <text evidence="9">The sequence shown here is derived from an EMBL/GenBank/DDBJ whole genome shotgun (WGS) entry which is preliminary data.</text>
</comment>
<evidence type="ECO:0000256" key="6">
    <source>
        <dbReference type="ARBA" id="ARBA00023315"/>
    </source>
</evidence>
<name>A0ABQ0KH59_MYCNV</name>
<proteinExistence type="inferred from homology"/>
<sequence>MLCVTLGTVPGCGGVLHDMTDTTHLASFDRDALQRIGAPRIGGTAVAFTSNRYGQADVAAMLTSVGGPEFVRFAATSGVQSRSLSLPLSRYPELSGFTEANDAYIEVAVDLGERAVRSALEAAHVTAQDVDAIVFVSSTGVAVPTIDARVASRIGLRPDVKRIPLFGLGCVAGAAGMSRVHDYLTGFRSDVAVLLSVELCSLTLQRNDTSIPALIGACLFGDGAAAVVVSGADRVPPTIANAPAVLATRSRLFPDTLDVMGWNVTSNGFGLVMSREVPHMAANYLEEEVTAFLGDHGLTVADISTWVCHPGGPKVLDAIDTALRLPPEANIHSRNSLRDNGNFSSASVLDVLHRTLASPPGPGSFGVLLAMGPGFSFEMLLLKW</sequence>
<evidence type="ECO:0000313" key="9">
    <source>
        <dbReference type="EMBL" id="GAT08805.1"/>
    </source>
</evidence>
<dbReference type="EMBL" id="BCTA01000026">
    <property type="protein sequence ID" value="GAT08805.1"/>
    <property type="molecule type" value="Genomic_DNA"/>
</dbReference>
<evidence type="ECO:0000256" key="1">
    <source>
        <dbReference type="ARBA" id="ARBA00005194"/>
    </source>
</evidence>
<dbReference type="InterPro" id="IPR016039">
    <property type="entry name" value="Thiolase-like"/>
</dbReference>
<keyword evidence="4" id="KW-0808">Transferase</keyword>
<dbReference type="Proteomes" id="UP000069773">
    <property type="component" value="Unassembled WGS sequence"/>
</dbReference>
<comment type="subunit">
    <text evidence="3">Homodimer.</text>
</comment>
<evidence type="ECO:0000256" key="5">
    <source>
        <dbReference type="ARBA" id="ARBA00022832"/>
    </source>
</evidence>
<evidence type="ECO:0000259" key="7">
    <source>
        <dbReference type="Pfam" id="PF00195"/>
    </source>
</evidence>
<comment type="similarity">
    <text evidence="2">Belongs to the thiolase-like superfamily. Chalcone/stilbene synthases family.</text>
</comment>
<evidence type="ECO:0000256" key="3">
    <source>
        <dbReference type="ARBA" id="ARBA00011738"/>
    </source>
</evidence>
<evidence type="ECO:0000256" key="2">
    <source>
        <dbReference type="ARBA" id="ARBA00005531"/>
    </source>
</evidence>
<keyword evidence="5" id="KW-0276">Fatty acid metabolism</keyword>
<keyword evidence="6" id="KW-0012">Acyltransferase</keyword>
<organism evidence="9 10">
    <name type="scientific">Mycolicibacterium novocastrense</name>
    <name type="common">Mycobacterium novocastrense</name>
    <dbReference type="NCBI Taxonomy" id="59813"/>
    <lineage>
        <taxon>Bacteria</taxon>
        <taxon>Bacillati</taxon>
        <taxon>Actinomycetota</taxon>
        <taxon>Actinomycetes</taxon>
        <taxon>Mycobacteriales</taxon>
        <taxon>Mycobacteriaceae</taxon>
        <taxon>Mycolicibacterium</taxon>
    </lineage>
</organism>
<dbReference type="Gene3D" id="3.40.47.10">
    <property type="match status" value="2"/>
</dbReference>
<protein>
    <submittedName>
        <fullName evidence="9">Chalcone/stilbene synthase domain-containing protein</fullName>
    </submittedName>
</protein>
<dbReference type="InterPro" id="IPR001099">
    <property type="entry name" value="Chalcone/stilbene_synt_N"/>
</dbReference>
<feature type="domain" description="Chalcone/stilbene synthase N-terminal" evidence="7">
    <location>
        <begin position="102"/>
        <end position="232"/>
    </location>
</feature>
<dbReference type="SUPFAM" id="SSF53901">
    <property type="entry name" value="Thiolase-like"/>
    <property type="match status" value="1"/>
</dbReference>
<evidence type="ECO:0000256" key="4">
    <source>
        <dbReference type="ARBA" id="ARBA00022679"/>
    </source>
</evidence>
<dbReference type="InterPro" id="IPR012328">
    <property type="entry name" value="Chalcone/stilbene_synt_C"/>
</dbReference>
<dbReference type="Pfam" id="PF02797">
    <property type="entry name" value="Chal_sti_synt_C"/>
    <property type="match status" value="1"/>
</dbReference>
<dbReference type="PANTHER" id="PTHR11877">
    <property type="entry name" value="HYDROXYMETHYLGLUTARYL-COA SYNTHASE"/>
    <property type="match status" value="1"/>
</dbReference>
<dbReference type="InterPro" id="IPR011141">
    <property type="entry name" value="Polyketide_synthase_type-III"/>
</dbReference>
<dbReference type="Pfam" id="PF00195">
    <property type="entry name" value="Chal_sti_synt_N"/>
    <property type="match status" value="1"/>
</dbReference>
<dbReference type="PIRSF" id="PIRSF000451">
    <property type="entry name" value="PKS_III"/>
    <property type="match status" value="1"/>
</dbReference>
<gene>
    <name evidence="9" type="ORF">RMCN_1938</name>
</gene>
<comment type="pathway">
    <text evidence="1">Lipid metabolism; fatty acid biosynthesis.</text>
</comment>
<keyword evidence="5" id="KW-0443">Lipid metabolism</keyword>
<reference evidence="9 10" key="1">
    <citation type="journal article" date="2016" name="Genome Announc.">
        <title>Draft Genome Sequences of Five Rapidly Growing Mycobacterium Species, M. thermoresistibile, M. fortuitum subsp. acetamidolyticum, M. canariasense, M. brisbanense, and M. novocastrense.</title>
        <authorList>
            <person name="Katahira K."/>
            <person name="Ogura Y."/>
            <person name="Gotoh Y."/>
            <person name="Hayashi T."/>
        </authorList>
    </citation>
    <scope>NUCLEOTIDE SEQUENCE [LARGE SCALE GENOMIC DNA]</scope>
    <source>
        <strain evidence="9 10">JCM18114</strain>
    </source>
</reference>
<keyword evidence="10" id="KW-1185">Reference proteome</keyword>
<evidence type="ECO:0000313" key="10">
    <source>
        <dbReference type="Proteomes" id="UP000069773"/>
    </source>
</evidence>
<evidence type="ECO:0000259" key="8">
    <source>
        <dbReference type="Pfam" id="PF02797"/>
    </source>
</evidence>
<dbReference type="PANTHER" id="PTHR11877:SF99">
    <property type="entry name" value="1,3,6,8-TETRAHYDROXYNAPHTHALENE SYNTHASE"/>
    <property type="match status" value="1"/>
</dbReference>